<proteinExistence type="predicted"/>
<keyword evidence="3" id="KW-1185">Reference proteome</keyword>
<sequence>MMSKFLKITLSSLVVVVGVLLSLISAVTFGQQYQSVLSDYPSTGQVLNLSVINDDRLARNALDIARQIVKEKGGIIIRRDLVVSNIDGSSEGYRYGFDGNLADAPAGALLEFAGTQIFSKENLALLASANPKSTLGLDRVQADSIAYLPSVELSARPIGMQLSNLVDISHNVRGTYRVIGLTSADFTNLVQQISQATSIPSGKMTSALSGAAETGAVFLTLLFGFLAITVVMIAALLTVNVYQSVRQLGMFLLLGLTKCHFLAKNWRFGIGIGVGLMALVGGMLWVRRDFPITMQTFVHLAQYATLYIVLLAGACLPAIVAVYLAKPVNAIRNRVSQRGMVLVLAALFALTSGVCVIGLRAMDGPLGEITKVQTLKKSWHEVEDHQILHRDGVGSNQVDGQTGLSDTRQREYFAWYESIEDKPGVSLINTTFHDVATLDNWRNSQVYENVPKKPFWYFSASANYLRSVGFPVADRDRALALDGVRVYYLPDTLSKDESETMSDWLAEDARRHVDSAIATRFTKNPRYEFRTYTPDISFFTWNEESPNNIHTKDPVIYLATAANMTYFENESLSAPGLQGSYIKLEASAKEKYTAKSYLAKYQIDDNEPQFIPVSNFLAGLHKTFTRLLELFGTAVALGAVIDMMLIVGLVQLYAKANAKRVAVLRLMGYPLVHIFRAPFAVVLGATILATLAGIPLGSDSIIAFMPILGLIQLALVFVVASRAATTHVSHLLKAN</sequence>
<keyword evidence="1" id="KW-0812">Transmembrane</keyword>
<evidence type="ECO:0000313" key="3">
    <source>
        <dbReference type="Proteomes" id="UP001235966"/>
    </source>
</evidence>
<feature type="transmembrane region" description="Helical" evidence="1">
    <location>
        <begin position="700"/>
        <end position="720"/>
    </location>
</feature>
<evidence type="ECO:0000256" key="1">
    <source>
        <dbReference type="SAM" id="Phobius"/>
    </source>
</evidence>
<gene>
    <name evidence="2" type="ORF">J2S49_000918</name>
</gene>
<keyword evidence="1" id="KW-0472">Membrane</keyword>
<feature type="transmembrane region" description="Helical" evidence="1">
    <location>
        <begin position="674"/>
        <end position="694"/>
    </location>
</feature>
<keyword evidence="1" id="KW-1133">Transmembrane helix</keyword>
<dbReference type="EMBL" id="JAUSQW010000001">
    <property type="protein sequence ID" value="MDP9800842.1"/>
    <property type="molecule type" value="Genomic_DNA"/>
</dbReference>
<accession>A0ABT9NAU1</accession>
<feature type="transmembrane region" description="Helical" evidence="1">
    <location>
        <begin position="340"/>
        <end position="362"/>
    </location>
</feature>
<protein>
    <submittedName>
        <fullName evidence="2">Uncharacterized protein</fullName>
    </submittedName>
</protein>
<evidence type="ECO:0000313" key="2">
    <source>
        <dbReference type="EMBL" id="MDP9800842.1"/>
    </source>
</evidence>
<feature type="transmembrane region" description="Helical" evidence="1">
    <location>
        <begin position="216"/>
        <end position="245"/>
    </location>
</feature>
<name>A0ABT9NAU1_9ACTO</name>
<reference evidence="2 3" key="1">
    <citation type="submission" date="2023-07" db="EMBL/GenBank/DDBJ databases">
        <title>Sequencing the genomes of 1000 actinobacteria strains.</title>
        <authorList>
            <person name="Klenk H.-P."/>
        </authorList>
    </citation>
    <scope>NUCLEOTIDE SEQUENCE [LARGE SCALE GENOMIC DNA]</scope>
    <source>
        <strain evidence="2 3">DSM 102162</strain>
    </source>
</reference>
<organism evidence="2 3">
    <name type="scientific">Arcanobacterium wilhelmae</name>
    <dbReference type="NCBI Taxonomy" id="1803177"/>
    <lineage>
        <taxon>Bacteria</taxon>
        <taxon>Bacillati</taxon>
        <taxon>Actinomycetota</taxon>
        <taxon>Actinomycetes</taxon>
        <taxon>Actinomycetales</taxon>
        <taxon>Actinomycetaceae</taxon>
        <taxon>Arcanobacterium</taxon>
    </lineage>
</organism>
<dbReference type="RefSeq" id="WP_278058346.1">
    <property type="nucleotide sequence ID" value="NZ_CP121247.1"/>
</dbReference>
<feature type="transmembrane region" description="Helical" evidence="1">
    <location>
        <begin position="630"/>
        <end position="653"/>
    </location>
</feature>
<dbReference type="Proteomes" id="UP001235966">
    <property type="component" value="Unassembled WGS sequence"/>
</dbReference>
<comment type="caution">
    <text evidence="2">The sequence shown here is derived from an EMBL/GenBank/DDBJ whole genome shotgun (WGS) entry which is preliminary data.</text>
</comment>
<feature type="transmembrane region" description="Helical" evidence="1">
    <location>
        <begin position="266"/>
        <end position="286"/>
    </location>
</feature>
<feature type="transmembrane region" description="Helical" evidence="1">
    <location>
        <begin position="306"/>
        <end position="328"/>
    </location>
</feature>